<feature type="compositionally biased region" description="Polar residues" evidence="1">
    <location>
        <begin position="1"/>
        <end position="10"/>
    </location>
</feature>
<dbReference type="Proteomes" id="UP001219297">
    <property type="component" value="Unassembled WGS sequence"/>
</dbReference>
<evidence type="ECO:0008006" key="4">
    <source>
        <dbReference type="Google" id="ProtNLM"/>
    </source>
</evidence>
<evidence type="ECO:0000256" key="1">
    <source>
        <dbReference type="SAM" id="MobiDB-lite"/>
    </source>
</evidence>
<sequence length="89" mass="9792">MVVESQQNVRPQAGDLTAASPADPAVIAEKLRAAHAMRVEADRITKYYVEEAVRAGMSWSDIGRCLEVTKQSAHRKYAAGLPRELRNPS</sequence>
<dbReference type="EMBL" id="JARBHI010000026">
    <property type="protein sequence ID" value="MDE1657139.1"/>
    <property type="molecule type" value="Genomic_DNA"/>
</dbReference>
<evidence type="ECO:0000313" key="2">
    <source>
        <dbReference type="EMBL" id="MDE1657139.1"/>
    </source>
</evidence>
<comment type="caution">
    <text evidence="2">The sequence shown here is derived from an EMBL/GenBank/DDBJ whole genome shotgun (WGS) entry which is preliminary data.</text>
</comment>
<name>A0ABT5V8L6_9ACTO</name>
<protein>
    <recommendedName>
        <fullName evidence="4">RNA polymerase subunit sigma-70</fullName>
    </recommendedName>
</protein>
<organism evidence="2 3">
    <name type="scientific">Actinotignum sanguinis</name>
    <dbReference type="NCBI Taxonomy" id="1445614"/>
    <lineage>
        <taxon>Bacteria</taxon>
        <taxon>Bacillati</taxon>
        <taxon>Actinomycetota</taxon>
        <taxon>Actinomycetes</taxon>
        <taxon>Actinomycetales</taxon>
        <taxon>Actinomycetaceae</taxon>
        <taxon>Actinotignum</taxon>
    </lineage>
</organism>
<dbReference type="RefSeq" id="WP_274734428.1">
    <property type="nucleotide sequence ID" value="NZ_CAMXYX010000040.1"/>
</dbReference>
<proteinExistence type="predicted"/>
<accession>A0ABT5V8L6</accession>
<gene>
    <name evidence="2" type="ORF">PWJ81_08665</name>
</gene>
<feature type="region of interest" description="Disordered" evidence="1">
    <location>
        <begin position="1"/>
        <end position="21"/>
    </location>
</feature>
<reference evidence="2 3" key="1">
    <citation type="submission" date="2023-02" db="EMBL/GenBank/DDBJ databases">
        <title>Defining the Infant Male Urobiome and Moving Towards Mechanisms in Urobiome Research.</title>
        <authorList>
            <person name="Reasoner S."/>
            <person name="Flores V."/>
            <person name="Van Horn G."/>
            <person name="Morales G."/>
            <person name="Peard L."/>
            <person name="Abelson B."/>
            <person name="Manuel C."/>
            <person name="Lee J."/>
            <person name="Baker B."/>
            <person name="Williams T."/>
            <person name="Schmitz J."/>
            <person name="Clayton D."/>
            <person name="Hadjifrangiskou M."/>
        </authorList>
    </citation>
    <scope>NUCLEOTIDE SEQUENCE [LARGE SCALE GENOMIC DNA]</scope>
    <source>
        <strain evidence="2 3">AS1053</strain>
    </source>
</reference>
<evidence type="ECO:0000313" key="3">
    <source>
        <dbReference type="Proteomes" id="UP001219297"/>
    </source>
</evidence>
<keyword evidence="3" id="KW-1185">Reference proteome</keyword>